<name>L0B078_THEEQ</name>
<dbReference type="RefSeq" id="XP_004830205.1">
    <property type="nucleotide sequence ID" value="XM_004830148.1"/>
</dbReference>
<gene>
    <name evidence="1" type="ORF">BEWA_033960</name>
</gene>
<evidence type="ECO:0000313" key="2">
    <source>
        <dbReference type="Proteomes" id="UP000031512"/>
    </source>
</evidence>
<dbReference type="OrthoDB" id="359783at2759"/>
<organism evidence="1 2">
    <name type="scientific">Theileria equi strain WA</name>
    <dbReference type="NCBI Taxonomy" id="1537102"/>
    <lineage>
        <taxon>Eukaryota</taxon>
        <taxon>Sar</taxon>
        <taxon>Alveolata</taxon>
        <taxon>Apicomplexa</taxon>
        <taxon>Aconoidasida</taxon>
        <taxon>Piroplasmida</taxon>
        <taxon>Theileriidae</taxon>
        <taxon>Theileria</taxon>
    </lineage>
</organism>
<dbReference type="EMBL" id="CP001669">
    <property type="protein sequence ID" value="AFZ80539.1"/>
    <property type="molecule type" value="Genomic_DNA"/>
</dbReference>
<keyword evidence="2" id="KW-1185">Reference proteome</keyword>
<accession>L0B078</accession>
<dbReference type="KEGG" id="beq:BEWA_033960"/>
<sequence>MEPLEQLRSQDSFRYLGVNVSITMITGEVLTGELYCMDMQKGQTIVIKSKDTPDSSSIHIIRATSIKKFEVFGRLNESLYDIPRINYDDLAYFKPLVVKHNEENHSRRNH</sequence>
<dbReference type="GeneID" id="15807001"/>
<dbReference type="eggNOG" id="ENOG502TN2J">
    <property type="taxonomic scope" value="Eukaryota"/>
</dbReference>
<dbReference type="AlphaFoldDB" id="L0B078"/>
<evidence type="ECO:0000313" key="1">
    <source>
        <dbReference type="EMBL" id="AFZ80539.1"/>
    </source>
</evidence>
<proteinExistence type="predicted"/>
<dbReference type="Proteomes" id="UP000031512">
    <property type="component" value="Chromosome 1"/>
</dbReference>
<reference evidence="1 2" key="1">
    <citation type="journal article" date="2012" name="BMC Genomics">
        <title>Comparative genomic analysis and phylogenetic position of Theileria equi.</title>
        <authorList>
            <person name="Kappmeyer L.S."/>
            <person name="Thiagarajan M."/>
            <person name="Herndon D.R."/>
            <person name="Ramsay J.D."/>
            <person name="Caler E."/>
            <person name="Djikeng A."/>
            <person name="Gillespie J.J."/>
            <person name="Lau A.O."/>
            <person name="Roalson E.H."/>
            <person name="Silva J.C."/>
            <person name="Silva M.G."/>
            <person name="Suarez C.E."/>
            <person name="Ueti M.W."/>
            <person name="Nene V.M."/>
            <person name="Mealey R.H."/>
            <person name="Knowles D.P."/>
            <person name="Brayton K.A."/>
        </authorList>
    </citation>
    <scope>NUCLEOTIDE SEQUENCE [LARGE SCALE GENOMIC DNA]</scope>
    <source>
        <strain evidence="1 2">WA</strain>
    </source>
</reference>
<protein>
    <submittedName>
        <fullName evidence="1">Uncharacterized protein</fullName>
    </submittedName>
</protein>
<dbReference type="VEuPathDB" id="PiroplasmaDB:BEWA_033960"/>
<dbReference type="Gene3D" id="2.30.30.100">
    <property type="match status" value="1"/>
</dbReference>